<reference evidence="3" key="1">
    <citation type="journal article" date="2020" name="Stud. Mycol.">
        <title>101 Dothideomycetes genomes: a test case for predicting lifestyles and emergence of pathogens.</title>
        <authorList>
            <person name="Haridas S."/>
            <person name="Albert R."/>
            <person name="Binder M."/>
            <person name="Bloem J."/>
            <person name="Labutti K."/>
            <person name="Salamov A."/>
            <person name="Andreopoulos B."/>
            <person name="Baker S."/>
            <person name="Barry K."/>
            <person name="Bills G."/>
            <person name="Bluhm B."/>
            <person name="Cannon C."/>
            <person name="Castanera R."/>
            <person name="Culley D."/>
            <person name="Daum C."/>
            <person name="Ezra D."/>
            <person name="Gonzalez J."/>
            <person name="Henrissat B."/>
            <person name="Kuo A."/>
            <person name="Liang C."/>
            <person name="Lipzen A."/>
            <person name="Lutzoni F."/>
            <person name="Magnuson J."/>
            <person name="Mondo S."/>
            <person name="Nolan M."/>
            <person name="Ohm R."/>
            <person name="Pangilinan J."/>
            <person name="Park H.-J."/>
            <person name="Ramirez L."/>
            <person name="Alfaro M."/>
            <person name="Sun H."/>
            <person name="Tritt A."/>
            <person name="Yoshinaga Y."/>
            <person name="Zwiers L.-H."/>
            <person name="Turgeon B."/>
            <person name="Goodwin S."/>
            <person name="Spatafora J."/>
            <person name="Crous P."/>
            <person name="Grigoriev I."/>
        </authorList>
    </citation>
    <scope>NUCLEOTIDE SEQUENCE</scope>
    <source>
        <strain evidence="3">CBS 107.79</strain>
    </source>
</reference>
<proteinExistence type="predicted"/>
<sequence>MKLFTVALFASSFTSVLASGRVAGWEAVTFYYAYLMDVGTSGNTIGPGCKGTHKTIKGACNFPEFIDHIQQKSIRGKDANGQKTKFGNFDPAKVPSSLEDLNFPDPEEASKITEWEGRENTNYGKDPRVTEKYLKFTGAYSNGKFVKAADDKEKHNTILKR</sequence>
<evidence type="ECO:0000256" key="1">
    <source>
        <dbReference type="SAM" id="MobiDB-lite"/>
    </source>
</evidence>
<dbReference type="OrthoDB" id="3800528at2759"/>
<dbReference type="Proteomes" id="UP000800036">
    <property type="component" value="Unassembled WGS sequence"/>
</dbReference>
<keyword evidence="2" id="KW-0732">Signal</keyword>
<gene>
    <name evidence="3" type="ORF">BU23DRAFT_564000</name>
</gene>
<dbReference type="EMBL" id="ML976660">
    <property type="protein sequence ID" value="KAF1978398.1"/>
    <property type="molecule type" value="Genomic_DNA"/>
</dbReference>
<feature type="region of interest" description="Disordered" evidence="1">
    <location>
        <begin position="77"/>
        <end position="109"/>
    </location>
</feature>
<evidence type="ECO:0000313" key="4">
    <source>
        <dbReference type="Proteomes" id="UP000800036"/>
    </source>
</evidence>
<feature type="signal peptide" evidence="2">
    <location>
        <begin position="1"/>
        <end position="18"/>
    </location>
</feature>
<keyword evidence="4" id="KW-1185">Reference proteome</keyword>
<accession>A0A6A5VNV2</accession>
<protein>
    <submittedName>
        <fullName evidence="3">Uncharacterized protein</fullName>
    </submittedName>
</protein>
<evidence type="ECO:0000256" key="2">
    <source>
        <dbReference type="SAM" id="SignalP"/>
    </source>
</evidence>
<name>A0A6A5VNV2_9PLEO</name>
<evidence type="ECO:0000313" key="3">
    <source>
        <dbReference type="EMBL" id="KAF1978398.1"/>
    </source>
</evidence>
<feature type="chain" id="PRO_5025472507" evidence="2">
    <location>
        <begin position="19"/>
        <end position="161"/>
    </location>
</feature>
<organism evidence="3 4">
    <name type="scientific">Bimuria novae-zelandiae CBS 107.79</name>
    <dbReference type="NCBI Taxonomy" id="1447943"/>
    <lineage>
        <taxon>Eukaryota</taxon>
        <taxon>Fungi</taxon>
        <taxon>Dikarya</taxon>
        <taxon>Ascomycota</taxon>
        <taxon>Pezizomycotina</taxon>
        <taxon>Dothideomycetes</taxon>
        <taxon>Pleosporomycetidae</taxon>
        <taxon>Pleosporales</taxon>
        <taxon>Massarineae</taxon>
        <taxon>Didymosphaeriaceae</taxon>
        <taxon>Bimuria</taxon>
    </lineage>
</organism>
<dbReference type="AlphaFoldDB" id="A0A6A5VNV2"/>